<comment type="caution">
    <text evidence="2">The sequence shown here is derived from an EMBL/GenBank/DDBJ whole genome shotgun (WGS) entry which is preliminary data.</text>
</comment>
<proteinExistence type="predicted"/>
<keyword evidence="3" id="KW-1185">Reference proteome</keyword>
<keyword evidence="1" id="KW-0812">Transmembrane</keyword>
<reference evidence="2 3" key="1">
    <citation type="submission" date="2024-02" db="EMBL/GenBank/DDBJ databases">
        <title>The Genome Sequence of Enterococcus sp. DIV0159.</title>
        <authorList>
            <person name="Earl A."/>
            <person name="Manson A."/>
            <person name="Gilmore M."/>
            <person name="Sanders J."/>
            <person name="Shea T."/>
            <person name="Howe W."/>
            <person name="Livny J."/>
            <person name="Cuomo C."/>
            <person name="Neafsey D."/>
            <person name="Birren B."/>
        </authorList>
    </citation>
    <scope>NUCLEOTIDE SEQUENCE [LARGE SCALE GENOMIC DNA]</scope>
    <source>
        <strain evidence="2 3">665A</strain>
    </source>
</reference>
<evidence type="ECO:0000313" key="2">
    <source>
        <dbReference type="EMBL" id="MEO1773194.1"/>
    </source>
</evidence>
<gene>
    <name evidence="2" type="ORF">JZO67_005178</name>
</gene>
<dbReference type="Proteomes" id="UP000664357">
    <property type="component" value="Unassembled WGS sequence"/>
</dbReference>
<dbReference type="EMBL" id="JAFREL020000008">
    <property type="protein sequence ID" value="MEO1773194.1"/>
    <property type="molecule type" value="Genomic_DNA"/>
</dbReference>
<keyword evidence="1" id="KW-1133">Transmembrane helix</keyword>
<evidence type="ECO:0000313" key="3">
    <source>
        <dbReference type="Proteomes" id="UP000664357"/>
    </source>
</evidence>
<protein>
    <submittedName>
        <fullName evidence="2">Uncharacterized protein</fullName>
    </submittedName>
</protein>
<accession>A0ABV0EX07</accession>
<name>A0ABV0EX07_9ENTE</name>
<evidence type="ECO:0000256" key="1">
    <source>
        <dbReference type="SAM" id="Phobius"/>
    </source>
</evidence>
<keyword evidence="1" id="KW-0472">Membrane</keyword>
<feature type="transmembrane region" description="Helical" evidence="1">
    <location>
        <begin position="53"/>
        <end position="73"/>
    </location>
</feature>
<organism evidence="2 3">
    <name type="scientific">Candidatus Enterococcus ferrettii</name>
    <dbReference type="NCBI Taxonomy" id="2815324"/>
    <lineage>
        <taxon>Bacteria</taxon>
        <taxon>Bacillati</taxon>
        <taxon>Bacillota</taxon>
        <taxon>Bacilli</taxon>
        <taxon>Lactobacillales</taxon>
        <taxon>Enterococcaceae</taxon>
        <taxon>Enterococcus</taxon>
    </lineage>
</organism>
<sequence length="79" mass="8523">MENMEGHLEYSHTEDKLIQASNRVRCKQAKISVVTSMAAVLTGFNVDAFADSVVGPIMVAAGIAAGFANIYLLKKYSTK</sequence>
<dbReference type="RefSeq" id="WP_207703222.1">
    <property type="nucleotide sequence ID" value="NZ_JAFREL020000008.1"/>
</dbReference>